<gene>
    <name evidence="12" type="primary">yajC</name>
    <name evidence="12" type="ORF">GCM10009125_03050</name>
</gene>
<dbReference type="InterPro" id="IPR003849">
    <property type="entry name" value="Preprotein_translocase_YajC"/>
</dbReference>
<sequence>MSFVDTLTLIPAQAAGEPNPLMSMLPIILMFVILYFLMIRPQMKRQKEHKKMVEALAKGDEVILSGGMLGKISKVSDNYLTLEIAQAGDKAVETVVQRSAVTAVLPKGTIKSL</sequence>
<dbReference type="SMART" id="SM01323">
    <property type="entry name" value="YajC"/>
    <property type="match status" value="1"/>
</dbReference>
<dbReference type="PANTHER" id="PTHR33909">
    <property type="entry name" value="SEC TRANSLOCON ACCESSORY COMPLEX SUBUNIT YAJC"/>
    <property type="match status" value="1"/>
</dbReference>
<keyword evidence="8 11" id="KW-1133">Transmembrane helix</keyword>
<evidence type="ECO:0000256" key="11">
    <source>
        <dbReference type="SAM" id="Phobius"/>
    </source>
</evidence>
<keyword evidence="6 11" id="KW-0812">Transmembrane</keyword>
<accession>A0ABN0TBA7</accession>
<proteinExistence type="inferred from homology"/>
<evidence type="ECO:0000256" key="9">
    <source>
        <dbReference type="ARBA" id="ARBA00023010"/>
    </source>
</evidence>
<comment type="caution">
    <text evidence="12">The sequence shown here is derived from an EMBL/GenBank/DDBJ whole genome shotgun (WGS) entry which is preliminary data.</text>
</comment>
<evidence type="ECO:0000256" key="6">
    <source>
        <dbReference type="ARBA" id="ARBA00022692"/>
    </source>
</evidence>
<name>A0ABN0TBA7_9BURK</name>
<organism evidence="12 13">
    <name type="scientific">Castellaniella daejeonensis</name>
    <dbReference type="NCBI Taxonomy" id="659013"/>
    <lineage>
        <taxon>Bacteria</taxon>
        <taxon>Pseudomonadati</taxon>
        <taxon>Pseudomonadota</taxon>
        <taxon>Betaproteobacteria</taxon>
        <taxon>Burkholderiales</taxon>
        <taxon>Alcaligenaceae</taxon>
        <taxon>Castellaniella</taxon>
    </lineage>
</organism>
<evidence type="ECO:0000313" key="12">
    <source>
        <dbReference type="EMBL" id="GAA0217453.1"/>
    </source>
</evidence>
<dbReference type="PRINTS" id="PR01853">
    <property type="entry name" value="YAJCTRNLCASE"/>
</dbReference>
<dbReference type="Pfam" id="PF02699">
    <property type="entry name" value="YajC"/>
    <property type="match status" value="1"/>
</dbReference>
<evidence type="ECO:0000256" key="10">
    <source>
        <dbReference type="ARBA" id="ARBA00023136"/>
    </source>
</evidence>
<protein>
    <recommendedName>
        <fullName evidence="3">Sec translocon accessory complex subunit YajC</fullName>
    </recommendedName>
</protein>
<dbReference type="NCBIfam" id="TIGR00739">
    <property type="entry name" value="yajC"/>
    <property type="match status" value="1"/>
</dbReference>
<evidence type="ECO:0000256" key="1">
    <source>
        <dbReference type="ARBA" id="ARBA00004162"/>
    </source>
</evidence>
<dbReference type="RefSeq" id="WP_325124685.1">
    <property type="nucleotide sequence ID" value="NZ_BAAAFN010000004.1"/>
</dbReference>
<dbReference type="PANTHER" id="PTHR33909:SF1">
    <property type="entry name" value="SEC TRANSLOCON ACCESSORY COMPLEX SUBUNIT YAJC"/>
    <property type="match status" value="1"/>
</dbReference>
<evidence type="ECO:0000256" key="5">
    <source>
        <dbReference type="ARBA" id="ARBA00022475"/>
    </source>
</evidence>
<keyword evidence="10 11" id="KW-0472">Membrane</keyword>
<keyword evidence="13" id="KW-1185">Reference proteome</keyword>
<keyword evidence="5" id="KW-1003">Cell membrane</keyword>
<dbReference type="EMBL" id="BAAAFN010000004">
    <property type="protein sequence ID" value="GAA0217453.1"/>
    <property type="molecule type" value="Genomic_DNA"/>
</dbReference>
<dbReference type="Proteomes" id="UP001501176">
    <property type="component" value="Unassembled WGS sequence"/>
</dbReference>
<evidence type="ECO:0000256" key="2">
    <source>
        <dbReference type="ARBA" id="ARBA00006742"/>
    </source>
</evidence>
<keyword evidence="7" id="KW-0653">Protein transport</keyword>
<comment type="similarity">
    <text evidence="2">Belongs to the YajC family.</text>
</comment>
<keyword evidence="9" id="KW-0811">Translocation</keyword>
<comment type="subcellular location">
    <subcellularLocation>
        <location evidence="1">Cell membrane</location>
        <topology evidence="1">Single-pass membrane protein</topology>
    </subcellularLocation>
</comment>
<evidence type="ECO:0000256" key="7">
    <source>
        <dbReference type="ARBA" id="ARBA00022927"/>
    </source>
</evidence>
<keyword evidence="4" id="KW-0813">Transport</keyword>
<evidence type="ECO:0000313" key="13">
    <source>
        <dbReference type="Proteomes" id="UP001501176"/>
    </source>
</evidence>
<feature type="transmembrane region" description="Helical" evidence="11">
    <location>
        <begin position="20"/>
        <end position="39"/>
    </location>
</feature>
<reference evidence="12 13" key="1">
    <citation type="journal article" date="2019" name="Int. J. Syst. Evol. Microbiol.">
        <title>The Global Catalogue of Microorganisms (GCM) 10K type strain sequencing project: providing services to taxonomists for standard genome sequencing and annotation.</title>
        <authorList>
            <consortium name="The Broad Institute Genomics Platform"/>
            <consortium name="The Broad Institute Genome Sequencing Center for Infectious Disease"/>
            <person name="Wu L."/>
            <person name="Ma J."/>
        </authorList>
    </citation>
    <scope>NUCLEOTIDE SEQUENCE [LARGE SCALE GENOMIC DNA]</scope>
    <source>
        <strain evidence="12 13">JCM 16240</strain>
    </source>
</reference>
<evidence type="ECO:0000256" key="8">
    <source>
        <dbReference type="ARBA" id="ARBA00022989"/>
    </source>
</evidence>
<evidence type="ECO:0000256" key="4">
    <source>
        <dbReference type="ARBA" id="ARBA00022448"/>
    </source>
</evidence>
<evidence type="ECO:0000256" key="3">
    <source>
        <dbReference type="ARBA" id="ARBA00014962"/>
    </source>
</evidence>